<dbReference type="AlphaFoldDB" id="A0A6H2NTW8"/>
<keyword evidence="1" id="KW-0812">Transmembrane</keyword>
<dbReference type="Proteomes" id="UP000217566">
    <property type="component" value="Unassembled WGS sequence"/>
</dbReference>
<dbReference type="OrthoDB" id="7159357at2"/>
<proteinExistence type="predicted"/>
<name>A0A6H2NTW8_WOLPI</name>
<reference evidence="3" key="1">
    <citation type="submission" date="2019-07" db="EMBL/GenBank/DDBJ databases">
        <title>Genome assemblies of Wolbachia strains wAlbA and wAlbB in wild caught Aedes albopictus specimens.</title>
        <authorList>
            <person name="Kulkarni A."/>
            <person name="Yu W."/>
            <person name="Xue R.-D."/>
            <person name="Ma Y."/>
            <person name="Xu J."/>
        </authorList>
    </citation>
    <scope>NUCLEOTIDE SEQUENCE</scope>
    <source>
        <strain evidence="3">FL2016</strain>
    </source>
</reference>
<organism evidence="3">
    <name type="scientific">Wolbachia pipientis</name>
    <dbReference type="NCBI Taxonomy" id="955"/>
    <lineage>
        <taxon>Bacteria</taxon>
        <taxon>Pseudomonadati</taxon>
        <taxon>Pseudomonadota</taxon>
        <taxon>Alphaproteobacteria</taxon>
        <taxon>Rickettsiales</taxon>
        <taxon>Anaplasmataceae</taxon>
        <taxon>Wolbachieae</taxon>
        <taxon>Wolbachia</taxon>
    </lineage>
</organism>
<feature type="transmembrane region" description="Helical" evidence="1">
    <location>
        <begin position="65"/>
        <end position="87"/>
    </location>
</feature>
<evidence type="ECO:0000313" key="3">
    <source>
        <dbReference type="EMBL" id="TVS87836.1"/>
    </source>
</evidence>
<dbReference type="NCBIfam" id="TIGR02098">
    <property type="entry name" value="MJ0042_CXXC"/>
    <property type="match status" value="1"/>
</dbReference>
<dbReference type="Pfam" id="PF13717">
    <property type="entry name" value="Zn_ribbon_4"/>
    <property type="match status" value="1"/>
</dbReference>
<protein>
    <recommendedName>
        <fullName evidence="2">Zinc finger/thioredoxin putative domain-containing protein</fullName>
    </recommendedName>
</protein>
<dbReference type="InterPro" id="IPR011723">
    <property type="entry name" value="Znf/thioredoxin_put"/>
</dbReference>
<keyword evidence="1" id="KW-1133">Transmembrane helix</keyword>
<keyword evidence="1" id="KW-0472">Membrane</keyword>
<evidence type="ECO:0000256" key="1">
    <source>
        <dbReference type="SAM" id="Phobius"/>
    </source>
</evidence>
<evidence type="ECO:0000259" key="2">
    <source>
        <dbReference type="Pfam" id="PF13717"/>
    </source>
</evidence>
<feature type="domain" description="Zinc finger/thioredoxin putative" evidence="2">
    <location>
        <begin position="1"/>
        <end position="35"/>
    </location>
</feature>
<sequence length="142" mass="16184">MKIQCNSCTKTYLVSSEQIGAFGRKVKCTNCSHIWYEHLEEASNRSHSANIQEKKISGRNFLQNLAFTTLAFATATGLCVVIANGIFPREMNKAYKTISSYKDSISYKLGYKKEKTENPNVKKLVVNKFYQDYLFLSNLRSS</sequence>
<gene>
    <name evidence="3" type="ORF">COM43_003285</name>
</gene>
<accession>A0A6H2NTW8</accession>
<comment type="caution">
    <text evidence="3">The sequence shown here is derived from an EMBL/GenBank/DDBJ whole genome shotgun (WGS) entry which is preliminary data.</text>
</comment>
<dbReference type="EMBL" id="NWVK02000167">
    <property type="protein sequence ID" value="TVS87836.1"/>
    <property type="molecule type" value="Genomic_DNA"/>
</dbReference>